<dbReference type="EMBL" id="AAWS01000042">
    <property type="protein sequence ID" value="EAY25876.1"/>
    <property type="molecule type" value="Genomic_DNA"/>
</dbReference>
<keyword evidence="2" id="KW-0645">Protease</keyword>
<protein>
    <submittedName>
        <fullName evidence="2">Reprolysin (M12B) family zinc metalloprotease</fullName>
    </submittedName>
</protein>
<dbReference type="Pfam" id="PF18962">
    <property type="entry name" value="Por_Secre_tail"/>
    <property type="match status" value="1"/>
</dbReference>
<accession>A1ZUX2</accession>
<name>A1ZUX2_MICM2</name>
<feature type="domain" description="Peptidase M12B" evidence="1">
    <location>
        <begin position="217"/>
        <end position="413"/>
    </location>
</feature>
<dbReference type="GO" id="GO:0006508">
    <property type="term" value="P:proteolysis"/>
    <property type="evidence" value="ECO:0007669"/>
    <property type="project" value="UniProtKB-KW"/>
</dbReference>
<gene>
    <name evidence="2" type="ORF">M23134_07688</name>
</gene>
<keyword evidence="3" id="KW-1185">Reference proteome</keyword>
<dbReference type="InterPro" id="IPR024079">
    <property type="entry name" value="MetalloPept_cat_dom_sf"/>
</dbReference>
<dbReference type="InterPro" id="IPR001590">
    <property type="entry name" value="Peptidase_M12B"/>
</dbReference>
<dbReference type="SUPFAM" id="SSF55486">
    <property type="entry name" value="Metalloproteases ('zincins'), catalytic domain"/>
    <property type="match status" value="1"/>
</dbReference>
<dbReference type="NCBIfam" id="NF045639">
    <property type="entry name" value="GCX_COOH"/>
    <property type="match status" value="1"/>
</dbReference>
<evidence type="ECO:0000313" key="2">
    <source>
        <dbReference type="EMBL" id="EAY25876.1"/>
    </source>
</evidence>
<keyword evidence="2" id="KW-0482">Metalloprotease</keyword>
<dbReference type="PROSITE" id="PS50215">
    <property type="entry name" value="ADAM_MEPRO"/>
    <property type="match status" value="1"/>
</dbReference>
<sequence>MLWGFAHTTYSQSPHAYGQRITEAKAENRVFDKVTGLFTATNNVGKNLHTSLKNARYFGFNKSVSEQVINNAAAYIALEIPASAQSAAMTLELKKVPETFMNYKVTTASGKTYPKRASAKQVHYRGVVQGKEGSSLVALSVFGEEAMGFVSVEGSKTINIGKLKGQDYHVLFHDDVFETNTTDLGCETVSDKQNEMLDEIYSGLSKNASARVKSVGKCLKVYFETDFGIYQNLSNSVTNVENFVTGMFNEVATLYDNDGINIEISEIFVWDVADSYSSSVSTGLNNFVAARPAFNGDLAHLLSFKSGNNDPNNALNAGGKANGIGGLCVTGNTSLSPHSHTALFPAFVAVPTFSRQVKVVTHEMGHNLGSRHTHACVWNGNNTAIDGCAGFTEGGCAVPGLPPGGGTIMSYCDRTSVGINFNLGFGVQPTAVMQNMINNAACVDACTDCTPDLVITQNVLNGQNDTQEAGNTITASNTIFNGGVANYQAGSAILLVPGFFAQSGSNTTLMIAPCSNDIAPSITNKLVKRQLAPATTTDIDNTELSLYPNPTGGSFTIAVPVVTTTRTDKARQSLEVYTMLGTLVLRKAVKNGERIAVDLTKRPKGIYLVKYISNGQVTIKKVVYK</sequence>
<comment type="caution">
    <text evidence="2">The sequence shown here is derived from an EMBL/GenBank/DDBJ whole genome shotgun (WGS) entry which is preliminary data.</text>
</comment>
<dbReference type="InterPro" id="IPR026444">
    <property type="entry name" value="Secre_tail"/>
</dbReference>
<proteinExistence type="predicted"/>
<dbReference type="NCBIfam" id="TIGR04183">
    <property type="entry name" value="Por_Secre_tail"/>
    <property type="match status" value="1"/>
</dbReference>
<reference evidence="2 3" key="1">
    <citation type="submission" date="2007-01" db="EMBL/GenBank/DDBJ databases">
        <authorList>
            <person name="Haygood M."/>
            <person name="Podell S."/>
            <person name="Anderson C."/>
            <person name="Hopkinson B."/>
            <person name="Roe K."/>
            <person name="Barbeau K."/>
            <person name="Gaasterland T."/>
            <person name="Ferriera S."/>
            <person name="Johnson J."/>
            <person name="Kravitz S."/>
            <person name="Beeson K."/>
            <person name="Sutton G."/>
            <person name="Rogers Y.-H."/>
            <person name="Friedman R."/>
            <person name="Frazier M."/>
            <person name="Venter J.C."/>
        </authorList>
    </citation>
    <scope>NUCLEOTIDE SEQUENCE [LARGE SCALE GENOMIC DNA]</scope>
    <source>
        <strain evidence="2 3">ATCC 23134</strain>
    </source>
</reference>
<dbReference type="InterPro" id="IPR055015">
    <property type="entry name" value="GCX_COOH"/>
</dbReference>
<evidence type="ECO:0000313" key="3">
    <source>
        <dbReference type="Proteomes" id="UP000004095"/>
    </source>
</evidence>
<dbReference type="Gene3D" id="3.40.390.10">
    <property type="entry name" value="Collagenase (Catalytic Domain)"/>
    <property type="match status" value="1"/>
</dbReference>
<dbReference type="AlphaFoldDB" id="A1ZUX2"/>
<keyword evidence="2" id="KW-0378">Hydrolase</keyword>
<dbReference type="Proteomes" id="UP000004095">
    <property type="component" value="Unassembled WGS sequence"/>
</dbReference>
<dbReference type="eggNOG" id="COG3292">
    <property type="taxonomic scope" value="Bacteria"/>
</dbReference>
<dbReference type="Pfam" id="PF13688">
    <property type="entry name" value="Reprolysin_5"/>
    <property type="match status" value="1"/>
</dbReference>
<organism evidence="2 3">
    <name type="scientific">Microscilla marina ATCC 23134</name>
    <dbReference type="NCBI Taxonomy" id="313606"/>
    <lineage>
        <taxon>Bacteria</taxon>
        <taxon>Pseudomonadati</taxon>
        <taxon>Bacteroidota</taxon>
        <taxon>Cytophagia</taxon>
        <taxon>Cytophagales</taxon>
        <taxon>Microscillaceae</taxon>
        <taxon>Microscilla</taxon>
    </lineage>
</organism>
<dbReference type="GO" id="GO:0004222">
    <property type="term" value="F:metalloendopeptidase activity"/>
    <property type="evidence" value="ECO:0007669"/>
    <property type="project" value="InterPro"/>
</dbReference>
<dbReference type="PANTHER" id="PTHR11905:SF159">
    <property type="entry name" value="ADAM METALLOPROTEASE"/>
    <property type="match status" value="1"/>
</dbReference>
<evidence type="ECO:0000259" key="1">
    <source>
        <dbReference type="PROSITE" id="PS50215"/>
    </source>
</evidence>
<dbReference type="PANTHER" id="PTHR11905">
    <property type="entry name" value="ADAM A DISINTEGRIN AND METALLOPROTEASE DOMAIN"/>
    <property type="match status" value="1"/>
</dbReference>